<feature type="domain" description="Peptidase M48" evidence="8">
    <location>
        <begin position="122"/>
        <end position="348"/>
    </location>
</feature>
<keyword evidence="7" id="KW-0812">Transmembrane</keyword>
<keyword evidence="7" id="KW-0472">Membrane</keyword>
<feature type="transmembrane region" description="Helical" evidence="7">
    <location>
        <begin position="261"/>
        <end position="280"/>
    </location>
</feature>
<comment type="caution">
    <text evidence="9">The sequence shown here is derived from an EMBL/GenBank/DDBJ whole genome shotgun (WGS) entry which is preliminary data.</text>
</comment>
<keyword evidence="1 6" id="KW-0645">Protease</keyword>
<name>A0ABS4Q6F8_9NOCA</name>
<evidence type="ECO:0000259" key="8">
    <source>
        <dbReference type="Pfam" id="PF01435"/>
    </source>
</evidence>
<dbReference type="PANTHER" id="PTHR22726:SF1">
    <property type="entry name" value="METALLOENDOPEPTIDASE OMA1, MITOCHONDRIAL"/>
    <property type="match status" value="1"/>
</dbReference>
<dbReference type="EMBL" id="JAGGMR010000001">
    <property type="protein sequence ID" value="MBP2187285.1"/>
    <property type="molecule type" value="Genomic_DNA"/>
</dbReference>
<evidence type="ECO:0000256" key="7">
    <source>
        <dbReference type="SAM" id="Phobius"/>
    </source>
</evidence>
<feature type="transmembrane region" description="Helical" evidence="7">
    <location>
        <begin position="237"/>
        <end position="255"/>
    </location>
</feature>
<evidence type="ECO:0000256" key="2">
    <source>
        <dbReference type="ARBA" id="ARBA00022723"/>
    </source>
</evidence>
<keyword evidence="7" id="KW-1133">Transmembrane helix</keyword>
<evidence type="ECO:0000256" key="3">
    <source>
        <dbReference type="ARBA" id="ARBA00022801"/>
    </source>
</evidence>
<sequence>MSHGGKSFGSTLWERVLAVLRPAPRGQRPEPIYEFLEYTPNPLLWPVETWRHRLESAAVLVVSLPSIVLSTVLVCVPFAVFGWWGALTAGTLWLASGALAFLPADDAVLARVAYGFRRPRPQEQAVLAVAWENVTQAAGVDGSDYALWVQDSEDLNAFAAPGGIVCVTTWALHTLDSRQLEGVLAHELGHHLEGKKYTATLARWYSVPVKLIGRVLGFGLTRALAAAEREAEEAPGLALAILLLGGLGSAALVLIPLVAALLLLIGPLAALTLLALLGIAEPLGRARLSQREELRADRVAVDLGYGRECREVHHEWLGEHDDSPLAGYLHWLSTHPPADTRIEAVEARIHEHRHSGK</sequence>
<dbReference type="InterPro" id="IPR001915">
    <property type="entry name" value="Peptidase_M48"/>
</dbReference>
<feature type="transmembrane region" description="Helical" evidence="7">
    <location>
        <begin position="92"/>
        <end position="114"/>
    </location>
</feature>
<evidence type="ECO:0000256" key="6">
    <source>
        <dbReference type="RuleBase" id="RU003983"/>
    </source>
</evidence>
<evidence type="ECO:0000256" key="4">
    <source>
        <dbReference type="ARBA" id="ARBA00022833"/>
    </source>
</evidence>
<keyword evidence="2" id="KW-0479">Metal-binding</keyword>
<organism evidence="9 10">
    <name type="scientific">Nocardia goodfellowii</name>
    <dbReference type="NCBI Taxonomy" id="882446"/>
    <lineage>
        <taxon>Bacteria</taxon>
        <taxon>Bacillati</taxon>
        <taxon>Actinomycetota</taxon>
        <taxon>Actinomycetes</taxon>
        <taxon>Mycobacteriales</taxon>
        <taxon>Nocardiaceae</taxon>
        <taxon>Nocardia</taxon>
    </lineage>
</organism>
<evidence type="ECO:0000256" key="1">
    <source>
        <dbReference type="ARBA" id="ARBA00022670"/>
    </source>
</evidence>
<keyword evidence="5 6" id="KW-0482">Metalloprotease</keyword>
<feature type="transmembrane region" description="Helical" evidence="7">
    <location>
        <begin position="58"/>
        <end position="86"/>
    </location>
</feature>
<evidence type="ECO:0000313" key="9">
    <source>
        <dbReference type="EMBL" id="MBP2187285.1"/>
    </source>
</evidence>
<dbReference type="GO" id="GO:0016787">
    <property type="term" value="F:hydrolase activity"/>
    <property type="evidence" value="ECO:0007669"/>
    <property type="project" value="UniProtKB-KW"/>
</dbReference>
<keyword evidence="4 6" id="KW-0862">Zinc</keyword>
<comment type="similarity">
    <text evidence="6">Belongs to the peptidase M48 family.</text>
</comment>
<dbReference type="Pfam" id="PF01435">
    <property type="entry name" value="Peptidase_M48"/>
    <property type="match status" value="1"/>
</dbReference>
<keyword evidence="10" id="KW-1185">Reference proteome</keyword>
<keyword evidence="3 6" id="KW-0378">Hydrolase</keyword>
<gene>
    <name evidence="9" type="ORF">BJ987_000186</name>
</gene>
<dbReference type="RefSeq" id="WP_209883789.1">
    <property type="nucleotide sequence ID" value="NZ_JAGGMR010000001.1"/>
</dbReference>
<reference evidence="9 10" key="1">
    <citation type="submission" date="2021-03" db="EMBL/GenBank/DDBJ databases">
        <title>Sequencing the genomes of 1000 actinobacteria strains.</title>
        <authorList>
            <person name="Klenk H.-P."/>
        </authorList>
    </citation>
    <scope>NUCLEOTIDE SEQUENCE [LARGE SCALE GENOMIC DNA]</scope>
    <source>
        <strain evidence="9 10">DSM 45516</strain>
    </source>
</reference>
<protein>
    <submittedName>
        <fullName evidence="9">STE24 endopeptidase</fullName>
        <ecNumber evidence="9">3.4.24.84</ecNumber>
    </submittedName>
</protein>
<dbReference type="PANTHER" id="PTHR22726">
    <property type="entry name" value="METALLOENDOPEPTIDASE OMA1"/>
    <property type="match status" value="1"/>
</dbReference>
<dbReference type="Gene3D" id="3.30.2010.10">
    <property type="entry name" value="Metalloproteases ('zincins'), catalytic domain"/>
    <property type="match status" value="1"/>
</dbReference>
<accession>A0ABS4Q6F8</accession>
<evidence type="ECO:0000256" key="5">
    <source>
        <dbReference type="ARBA" id="ARBA00023049"/>
    </source>
</evidence>
<dbReference type="EC" id="3.4.24.84" evidence="9"/>
<comment type="cofactor">
    <cofactor evidence="6">
        <name>Zn(2+)</name>
        <dbReference type="ChEBI" id="CHEBI:29105"/>
    </cofactor>
    <text evidence="6">Binds 1 zinc ion per subunit.</text>
</comment>
<evidence type="ECO:0000313" key="10">
    <source>
        <dbReference type="Proteomes" id="UP001519325"/>
    </source>
</evidence>
<dbReference type="InterPro" id="IPR051156">
    <property type="entry name" value="Mito/Outer_Membr_Metalloprot"/>
</dbReference>
<proteinExistence type="inferred from homology"/>
<dbReference type="Proteomes" id="UP001519325">
    <property type="component" value="Unassembled WGS sequence"/>
</dbReference>